<dbReference type="EMBL" id="JACXVP010000007">
    <property type="protein sequence ID" value="KAG5596770.1"/>
    <property type="molecule type" value="Genomic_DNA"/>
</dbReference>
<proteinExistence type="predicted"/>
<name>A0A9J5Y9H6_SOLCO</name>
<comment type="caution">
    <text evidence="1">The sequence shown here is derived from an EMBL/GenBank/DDBJ whole genome shotgun (WGS) entry which is preliminary data.</text>
</comment>
<sequence>MKTTSHKLLYGKIRLDVHFSSSSILERPPPYLIEMSSDEANTAIYDFRSTELRLLKLPLFYLLRHIPDHLHHS</sequence>
<protein>
    <submittedName>
        <fullName evidence="1">Uncharacterized protein</fullName>
    </submittedName>
</protein>
<reference evidence="1 2" key="1">
    <citation type="submission" date="2020-09" db="EMBL/GenBank/DDBJ databases">
        <title>De no assembly of potato wild relative species, Solanum commersonii.</title>
        <authorList>
            <person name="Cho K."/>
        </authorList>
    </citation>
    <scope>NUCLEOTIDE SEQUENCE [LARGE SCALE GENOMIC DNA]</scope>
    <source>
        <strain evidence="1">LZ3.2</strain>
        <tissue evidence="1">Leaf</tissue>
    </source>
</reference>
<dbReference type="AlphaFoldDB" id="A0A9J5Y9H6"/>
<evidence type="ECO:0000313" key="2">
    <source>
        <dbReference type="Proteomes" id="UP000824120"/>
    </source>
</evidence>
<keyword evidence="2" id="KW-1185">Reference proteome</keyword>
<organism evidence="1 2">
    <name type="scientific">Solanum commersonii</name>
    <name type="common">Commerson's wild potato</name>
    <name type="synonym">Commerson's nightshade</name>
    <dbReference type="NCBI Taxonomy" id="4109"/>
    <lineage>
        <taxon>Eukaryota</taxon>
        <taxon>Viridiplantae</taxon>
        <taxon>Streptophyta</taxon>
        <taxon>Embryophyta</taxon>
        <taxon>Tracheophyta</taxon>
        <taxon>Spermatophyta</taxon>
        <taxon>Magnoliopsida</taxon>
        <taxon>eudicotyledons</taxon>
        <taxon>Gunneridae</taxon>
        <taxon>Pentapetalae</taxon>
        <taxon>asterids</taxon>
        <taxon>lamiids</taxon>
        <taxon>Solanales</taxon>
        <taxon>Solanaceae</taxon>
        <taxon>Solanoideae</taxon>
        <taxon>Solaneae</taxon>
        <taxon>Solanum</taxon>
    </lineage>
</organism>
<accession>A0A9J5Y9H6</accession>
<evidence type="ECO:0000313" key="1">
    <source>
        <dbReference type="EMBL" id="KAG5596770.1"/>
    </source>
</evidence>
<dbReference type="Proteomes" id="UP000824120">
    <property type="component" value="Chromosome 7"/>
</dbReference>
<gene>
    <name evidence="1" type="ORF">H5410_038002</name>
</gene>